<keyword evidence="1 3" id="KW-0378">Hydrolase</keyword>
<sequence>MGRVFATIAQETSNFNLGDEEFWREPYEPFYREQLREVAVIIDQRYGLAQQNLLDVFVPANNPGHGKPVLLFVHGGGFFSGDKKRSEKCWANVANFFAQKAIIVVVANHQLVFHDKNGGDAPLSSDVQYPAGVNDMQLVRQRIYDNIAAYKFGCGSVNKVVLLGHSSGGAHIAMHLYESPNAIFPPVAGVMYLSVPFWYDQTRPIRQKILQTYYGSDAEDIWGLKSALGLTQRLPDYSPFLDSLQISVYIETVKWEA</sequence>
<dbReference type="GO" id="GO:0016787">
    <property type="term" value="F:hydrolase activity"/>
    <property type="evidence" value="ECO:0007669"/>
    <property type="project" value="UniProtKB-KW"/>
</dbReference>
<dbReference type="InterPro" id="IPR050300">
    <property type="entry name" value="GDXG_lipolytic_enzyme"/>
</dbReference>
<dbReference type="Gene3D" id="3.40.50.1820">
    <property type="entry name" value="alpha/beta hydrolase"/>
    <property type="match status" value="1"/>
</dbReference>
<proteinExistence type="predicted"/>
<feature type="domain" description="BD-FAE-like" evidence="2">
    <location>
        <begin position="54"/>
        <end position="174"/>
    </location>
</feature>
<gene>
    <name evidence="3" type="ORF">P280DRAFT_395621</name>
</gene>
<dbReference type="OrthoDB" id="433474at2759"/>
<dbReference type="EMBL" id="MU006781">
    <property type="protein sequence ID" value="KAF2642452.1"/>
    <property type="molecule type" value="Genomic_DNA"/>
</dbReference>
<dbReference type="InterPro" id="IPR049492">
    <property type="entry name" value="BD-FAE-like_dom"/>
</dbReference>
<evidence type="ECO:0000256" key="1">
    <source>
        <dbReference type="ARBA" id="ARBA00022801"/>
    </source>
</evidence>
<evidence type="ECO:0000313" key="4">
    <source>
        <dbReference type="Proteomes" id="UP000799753"/>
    </source>
</evidence>
<dbReference type="PANTHER" id="PTHR48081:SF33">
    <property type="entry name" value="KYNURENINE FORMAMIDASE"/>
    <property type="match status" value="1"/>
</dbReference>
<evidence type="ECO:0000313" key="3">
    <source>
        <dbReference type="EMBL" id="KAF2642452.1"/>
    </source>
</evidence>
<organism evidence="3 4">
    <name type="scientific">Massarina eburnea CBS 473.64</name>
    <dbReference type="NCBI Taxonomy" id="1395130"/>
    <lineage>
        <taxon>Eukaryota</taxon>
        <taxon>Fungi</taxon>
        <taxon>Dikarya</taxon>
        <taxon>Ascomycota</taxon>
        <taxon>Pezizomycotina</taxon>
        <taxon>Dothideomycetes</taxon>
        <taxon>Pleosporomycetidae</taxon>
        <taxon>Pleosporales</taxon>
        <taxon>Massarineae</taxon>
        <taxon>Massarinaceae</taxon>
        <taxon>Massarina</taxon>
    </lineage>
</organism>
<dbReference type="SUPFAM" id="SSF53474">
    <property type="entry name" value="alpha/beta-Hydrolases"/>
    <property type="match status" value="1"/>
</dbReference>
<dbReference type="InterPro" id="IPR029058">
    <property type="entry name" value="AB_hydrolase_fold"/>
</dbReference>
<accession>A0A6A6S5K0</accession>
<dbReference type="AlphaFoldDB" id="A0A6A6S5K0"/>
<dbReference type="Proteomes" id="UP000799753">
    <property type="component" value="Unassembled WGS sequence"/>
</dbReference>
<dbReference type="PANTHER" id="PTHR48081">
    <property type="entry name" value="AB HYDROLASE SUPERFAMILY PROTEIN C4A8.06C"/>
    <property type="match status" value="1"/>
</dbReference>
<keyword evidence="4" id="KW-1185">Reference proteome</keyword>
<name>A0A6A6S5K0_9PLEO</name>
<dbReference type="Pfam" id="PF20434">
    <property type="entry name" value="BD-FAE"/>
    <property type="match status" value="1"/>
</dbReference>
<protein>
    <submittedName>
        <fullName evidence="3">Alpha/beta-hydrolase</fullName>
    </submittedName>
</protein>
<reference evidence="3" key="1">
    <citation type="journal article" date="2020" name="Stud. Mycol.">
        <title>101 Dothideomycetes genomes: a test case for predicting lifestyles and emergence of pathogens.</title>
        <authorList>
            <person name="Haridas S."/>
            <person name="Albert R."/>
            <person name="Binder M."/>
            <person name="Bloem J."/>
            <person name="Labutti K."/>
            <person name="Salamov A."/>
            <person name="Andreopoulos B."/>
            <person name="Baker S."/>
            <person name="Barry K."/>
            <person name="Bills G."/>
            <person name="Bluhm B."/>
            <person name="Cannon C."/>
            <person name="Castanera R."/>
            <person name="Culley D."/>
            <person name="Daum C."/>
            <person name="Ezra D."/>
            <person name="Gonzalez J."/>
            <person name="Henrissat B."/>
            <person name="Kuo A."/>
            <person name="Liang C."/>
            <person name="Lipzen A."/>
            <person name="Lutzoni F."/>
            <person name="Magnuson J."/>
            <person name="Mondo S."/>
            <person name="Nolan M."/>
            <person name="Ohm R."/>
            <person name="Pangilinan J."/>
            <person name="Park H.-J."/>
            <person name="Ramirez L."/>
            <person name="Alfaro M."/>
            <person name="Sun H."/>
            <person name="Tritt A."/>
            <person name="Yoshinaga Y."/>
            <person name="Zwiers L.-H."/>
            <person name="Turgeon B."/>
            <person name="Goodwin S."/>
            <person name="Spatafora J."/>
            <person name="Crous P."/>
            <person name="Grigoriev I."/>
        </authorList>
    </citation>
    <scope>NUCLEOTIDE SEQUENCE</scope>
    <source>
        <strain evidence="3">CBS 473.64</strain>
    </source>
</reference>
<evidence type="ECO:0000259" key="2">
    <source>
        <dbReference type="Pfam" id="PF20434"/>
    </source>
</evidence>